<organism evidence="1 2">
    <name type="scientific">Lepraria neglecta</name>
    <dbReference type="NCBI Taxonomy" id="209136"/>
    <lineage>
        <taxon>Eukaryota</taxon>
        <taxon>Fungi</taxon>
        <taxon>Dikarya</taxon>
        <taxon>Ascomycota</taxon>
        <taxon>Pezizomycotina</taxon>
        <taxon>Lecanoromycetes</taxon>
        <taxon>OSLEUM clade</taxon>
        <taxon>Lecanoromycetidae</taxon>
        <taxon>Lecanorales</taxon>
        <taxon>Lecanorineae</taxon>
        <taxon>Stereocaulaceae</taxon>
        <taxon>Lepraria</taxon>
    </lineage>
</organism>
<gene>
    <name evidence="1" type="ORF">OEA41_010842</name>
</gene>
<sequence length="319" mass="36362">MDPLTVFSLARKCSKTARELLAELGKLKVDGPNKKRQVIGKTLKAIWKKSSIEKIQKQLDEYRKVLDTRVLIATKDQITGTNNDDSLELLEDVLRILPNEVEGLHAHMLGRIEKAYQKESAGYLRIAGDMVSYSQSSLLDMTLASRGFTDEHVLMKPELDLGGNALQCEQVKIRVLTTCAGLIEFYNFDHKTENDSLGLTKEQVKFTGRPLRSSASERRISQLPELWESYELDNGIRFRHRTAYDFLFEISKGREYLEINCPLPRNRYVLNALVQLSKLKLLALDAEFFAHFGNTEWVKSMMNLQPMPSGTPKQHISLS</sequence>
<reference evidence="1" key="1">
    <citation type="submission" date="2022-11" db="EMBL/GenBank/DDBJ databases">
        <title>Chromosomal genome sequence assembly and mating type (MAT) locus characterization of the leprose asexual lichenized fungus Lepraria neglecta (Nyl.) Erichsen.</title>
        <authorList>
            <person name="Allen J.L."/>
            <person name="Pfeffer B."/>
        </authorList>
    </citation>
    <scope>NUCLEOTIDE SEQUENCE</scope>
    <source>
        <strain evidence="1">Allen 5258</strain>
    </source>
</reference>
<dbReference type="Proteomes" id="UP001276659">
    <property type="component" value="Unassembled WGS sequence"/>
</dbReference>
<keyword evidence="2" id="KW-1185">Reference proteome</keyword>
<evidence type="ECO:0000313" key="2">
    <source>
        <dbReference type="Proteomes" id="UP001276659"/>
    </source>
</evidence>
<dbReference type="AlphaFoldDB" id="A0AAD9YX39"/>
<comment type="caution">
    <text evidence="1">The sequence shown here is derived from an EMBL/GenBank/DDBJ whole genome shotgun (WGS) entry which is preliminary data.</text>
</comment>
<protein>
    <submittedName>
        <fullName evidence="1">Uncharacterized protein</fullName>
    </submittedName>
</protein>
<accession>A0AAD9YX39</accession>
<dbReference type="EMBL" id="JASNWA010000011">
    <property type="protein sequence ID" value="KAK3167714.1"/>
    <property type="molecule type" value="Genomic_DNA"/>
</dbReference>
<evidence type="ECO:0000313" key="1">
    <source>
        <dbReference type="EMBL" id="KAK3167714.1"/>
    </source>
</evidence>
<name>A0AAD9YX39_9LECA</name>
<proteinExistence type="predicted"/>